<evidence type="ECO:0000313" key="4">
    <source>
        <dbReference type="EMBL" id="GMG99451.1"/>
    </source>
</evidence>
<evidence type="ECO:0000256" key="3">
    <source>
        <dbReference type="SAM" id="MobiDB-lite"/>
    </source>
</evidence>
<keyword evidence="1" id="KW-0649">Protein kinase inhibitor</keyword>
<feature type="compositionally biased region" description="Basic and acidic residues" evidence="3">
    <location>
        <begin position="40"/>
        <end position="60"/>
    </location>
</feature>
<dbReference type="GO" id="GO:0004860">
    <property type="term" value="F:protein kinase inhibitor activity"/>
    <property type="evidence" value="ECO:0007669"/>
    <property type="project" value="UniProtKB-KW"/>
</dbReference>
<feature type="region of interest" description="Disordered" evidence="3">
    <location>
        <begin position="1"/>
        <end position="73"/>
    </location>
</feature>
<gene>
    <name evidence="4" type="ORF">Nepgr_001291</name>
</gene>
<dbReference type="EMBL" id="BSYO01000001">
    <property type="protein sequence ID" value="GMG99451.1"/>
    <property type="molecule type" value="Genomic_DNA"/>
</dbReference>
<comment type="caution">
    <text evidence="4">The sequence shown here is derived from an EMBL/GenBank/DDBJ whole genome shotgun (WGS) entry which is preliminary data.</text>
</comment>
<evidence type="ECO:0000313" key="5">
    <source>
        <dbReference type="Proteomes" id="UP001279734"/>
    </source>
</evidence>
<proteinExistence type="predicted"/>
<dbReference type="GO" id="GO:0032875">
    <property type="term" value="P:regulation of DNA endoreduplication"/>
    <property type="evidence" value="ECO:0007669"/>
    <property type="project" value="InterPro"/>
</dbReference>
<protein>
    <submittedName>
        <fullName evidence="4">Uncharacterized protein</fullName>
    </submittedName>
</protein>
<dbReference type="PANTHER" id="PTHR33142">
    <property type="entry name" value="CYCLIN-DEPENDENT PROTEIN KINASE INHIBITOR SMR13"/>
    <property type="match status" value="1"/>
</dbReference>
<reference evidence="4" key="1">
    <citation type="submission" date="2023-05" db="EMBL/GenBank/DDBJ databases">
        <title>Nepenthes gracilis genome sequencing.</title>
        <authorList>
            <person name="Fukushima K."/>
        </authorList>
    </citation>
    <scope>NUCLEOTIDE SEQUENCE</scope>
    <source>
        <strain evidence="4">SING2019-196</strain>
    </source>
</reference>
<accession>A0AAD3P8A8</accession>
<sequence>MSADLEFHQSLPHIQLPPIEVGSRKSDEEEVAEIGGVARGENREYEDEKCRTPTSEEHRIPKLRSPPPVPRKKIGASAVFKRKRPDSETVDGKEIEEWFRSCFDQIIAVKIRKRQRN</sequence>
<organism evidence="4 5">
    <name type="scientific">Nepenthes gracilis</name>
    <name type="common">Slender pitcher plant</name>
    <dbReference type="NCBI Taxonomy" id="150966"/>
    <lineage>
        <taxon>Eukaryota</taxon>
        <taxon>Viridiplantae</taxon>
        <taxon>Streptophyta</taxon>
        <taxon>Embryophyta</taxon>
        <taxon>Tracheophyta</taxon>
        <taxon>Spermatophyta</taxon>
        <taxon>Magnoliopsida</taxon>
        <taxon>eudicotyledons</taxon>
        <taxon>Gunneridae</taxon>
        <taxon>Pentapetalae</taxon>
        <taxon>Caryophyllales</taxon>
        <taxon>Nepenthaceae</taxon>
        <taxon>Nepenthes</taxon>
    </lineage>
</organism>
<dbReference type="InterPro" id="IPR040389">
    <property type="entry name" value="SMR"/>
</dbReference>
<dbReference type="PANTHER" id="PTHR33142:SF89">
    <property type="entry name" value="CYCLIN-DEPENDENT PROTEIN KINASE INHIBITOR SMR2"/>
    <property type="match status" value="1"/>
</dbReference>
<keyword evidence="5" id="KW-1185">Reference proteome</keyword>
<name>A0AAD3P8A8_NEPGR</name>
<dbReference type="Proteomes" id="UP001279734">
    <property type="component" value="Unassembled WGS sequence"/>
</dbReference>
<keyword evidence="2" id="KW-0131">Cell cycle</keyword>
<evidence type="ECO:0000256" key="2">
    <source>
        <dbReference type="ARBA" id="ARBA00023306"/>
    </source>
</evidence>
<dbReference type="AlphaFoldDB" id="A0AAD3P8A8"/>
<evidence type="ECO:0000256" key="1">
    <source>
        <dbReference type="ARBA" id="ARBA00023013"/>
    </source>
</evidence>